<comment type="subcellular location">
    <subcellularLocation>
        <location evidence="1">Secreted</location>
    </subcellularLocation>
</comment>
<evidence type="ECO:0000259" key="7">
    <source>
        <dbReference type="PROSITE" id="PS51362"/>
    </source>
</evidence>
<dbReference type="InterPro" id="IPR015615">
    <property type="entry name" value="TGF-beta-rel"/>
</dbReference>
<evidence type="ECO:0000256" key="1">
    <source>
        <dbReference type="ARBA" id="ARBA00004613"/>
    </source>
</evidence>
<keyword evidence="9" id="KW-1185">Reference proteome</keyword>
<dbReference type="PROSITE" id="PS00250">
    <property type="entry name" value="TGF_BETA_1"/>
    <property type="match status" value="1"/>
</dbReference>
<dbReference type="GO" id="GO:0005615">
    <property type="term" value="C:extracellular space"/>
    <property type="evidence" value="ECO:0007669"/>
    <property type="project" value="TreeGrafter"/>
</dbReference>
<proteinExistence type="inferred from homology"/>
<keyword evidence="4 6" id="KW-0339">Growth factor</keyword>
<dbReference type="InterPro" id="IPR001839">
    <property type="entry name" value="TGF-b_C"/>
</dbReference>
<evidence type="ECO:0000256" key="2">
    <source>
        <dbReference type="ARBA" id="ARBA00006656"/>
    </source>
</evidence>
<dbReference type="PANTHER" id="PTHR11848">
    <property type="entry name" value="TGF-BETA FAMILY"/>
    <property type="match status" value="1"/>
</dbReference>
<name>A0AAY4DSL2_9TELE</name>
<dbReference type="GO" id="GO:0008083">
    <property type="term" value="F:growth factor activity"/>
    <property type="evidence" value="ECO:0007669"/>
    <property type="project" value="UniProtKB-KW"/>
</dbReference>
<keyword evidence="5" id="KW-1015">Disulfide bond</keyword>
<dbReference type="InterPro" id="IPR029034">
    <property type="entry name" value="Cystine-knot_cytokine"/>
</dbReference>
<dbReference type="Gene3D" id="2.10.90.10">
    <property type="entry name" value="Cystine-knot cytokines"/>
    <property type="match status" value="1"/>
</dbReference>
<dbReference type="InterPro" id="IPR017948">
    <property type="entry name" value="TGFb_CS"/>
</dbReference>
<dbReference type="AlphaFoldDB" id="A0AAY4DSL2"/>
<dbReference type="Pfam" id="PF00019">
    <property type="entry name" value="TGF_beta"/>
    <property type="match status" value="1"/>
</dbReference>
<keyword evidence="3" id="KW-0964">Secreted</keyword>
<dbReference type="PANTHER" id="PTHR11848:SF243">
    <property type="entry name" value="GROWTH_DIFFERENTIATION FACTOR 6-A-LIKE"/>
    <property type="match status" value="1"/>
</dbReference>
<reference evidence="8" key="3">
    <citation type="submission" date="2025-09" db="UniProtKB">
        <authorList>
            <consortium name="Ensembl"/>
        </authorList>
    </citation>
    <scope>IDENTIFICATION</scope>
</reference>
<reference evidence="8 9" key="1">
    <citation type="submission" date="2020-06" db="EMBL/GenBank/DDBJ databases">
        <authorList>
            <consortium name="Wellcome Sanger Institute Data Sharing"/>
        </authorList>
    </citation>
    <scope>NUCLEOTIDE SEQUENCE [LARGE SCALE GENOMIC DNA]</scope>
</reference>
<dbReference type="GeneTree" id="ENSGT00990000204039"/>
<organism evidence="8 9">
    <name type="scientific">Denticeps clupeoides</name>
    <name type="common">denticle herring</name>
    <dbReference type="NCBI Taxonomy" id="299321"/>
    <lineage>
        <taxon>Eukaryota</taxon>
        <taxon>Metazoa</taxon>
        <taxon>Chordata</taxon>
        <taxon>Craniata</taxon>
        <taxon>Vertebrata</taxon>
        <taxon>Euteleostomi</taxon>
        <taxon>Actinopterygii</taxon>
        <taxon>Neopterygii</taxon>
        <taxon>Teleostei</taxon>
        <taxon>Clupei</taxon>
        <taxon>Clupeiformes</taxon>
        <taxon>Denticipitoidei</taxon>
        <taxon>Denticipitidae</taxon>
        <taxon>Denticeps</taxon>
    </lineage>
</organism>
<protein>
    <recommendedName>
        <fullName evidence="7">TGF-beta family profile domain-containing protein</fullName>
    </recommendedName>
</protein>
<sequence>MWLLRCLTVCVCVVTMLLVFGWAGAFRLLEHMGEATENKDLGKAILEMLHIDKLSAPQQAKPHPYMRQMYQLLYAQEAGKMGGEDGTLVQSFRSIQGSKYGSPAWIWFNISHLKSSMTVAELVLLRKTIHPEPLSVTVAVHSMSVATGSINVSAPLVERLLTLDQQPPLGFDVFNVSEVLVQQRGSTEVLGFQLRYHDESGSLVFHEALTQSFYCLNGSSLSQPLLVVYRTHPQQHHRSAAGVMVQRQHQQYFTTQVGQDKHFLSGRPRRHEHCRVHYHYVDFHKSELALWIIQPEGFNASVCRGSCYTGAHTEKKSRQARRNSASCTAQELSSLMVMYRTEGDNIFIEEFGQARAESCVCQSNV</sequence>
<reference evidence="8" key="2">
    <citation type="submission" date="2025-08" db="UniProtKB">
        <authorList>
            <consortium name="Ensembl"/>
        </authorList>
    </citation>
    <scope>IDENTIFICATION</scope>
</reference>
<dbReference type="Proteomes" id="UP000694580">
    <property type="component" value="Chromosome 1"/>
</dbReference>
<dbReference type="PROSITE" id="PS51362">
    <property type="entry name" value="TGF_BETA_2"/>
    <property type="match status" value="1"/>
</dbReference>
<dbReference type="SUPFAM" id="SSF57501">
    <property type="entry name" value="Cystine-knot cytokines"/>
    <property type="match status" value="1"/>
</dbReference>
<evidence type="ECO:0000256" key="3">
    <source>
        <dbReference type="ARBA" id="ARBA00022525"/>
    </source>
</evidence>
<dbReference type="SMART" id="SM00204">
    <property type="entry name" value="TGFB"/>
    <property type="match status" value="1"/>
</dbReference>
<gene>
    <name evidence="8" type="primary">TMED9</name>
</gene>
<evidence type="ECO:0000313" key="9">
    <source>
        <dbReference type="Proteomes" id="UP000694580"/>
    </source>
</evidence>
<evidence type="ECO:0000313" key="8">
    <source>
        <dbReference type="Ensembl" id="ENSDCDP00010048502.1"/>
    </source>
</evidence>
<evidence type="ECO:0000256" key="5">
    <source>
        <dbReference type="ARBA" id="ARBA00023157"/>
    </source>
</evidence>
<feature type="domain" description="TGF-beta family profile" evidence="7">
    <location>
        <begin position="247"/>
        <end position="362"/>
    </location>
</feature>
<dbReference type="Ensembl" id="ENSDCDT00010058838.1">
    <property type="protein sequence ID" value="ENSDCDP00010048502.1"/>
    <property type="gene ID" value="ENSDCDG00010029208.1"/>
</dbReference>
<comment type="similarity">
    <text evidence="2 6">Belongs to the TGF-beta family.</text>
</comment>
<accession>A0AAY4DSL2</accession>
<evidence type="ECO:0000256" key="6">
    <source>
        <dbReference type="RuleBase" id="RU000354"/>
    </source>
</evidence>
<evidence type="ECO:0000256" key="4">
    <source>
        <dbReference type="ARBA" id="ARBA00023030"/>
    </source>
</evidence>
<dbReference type="GO" id="GO:0005125">
    <property type="term" value="F:cytokine activity"/>
    <property type="evidence" value="ECO:0007669"/>
    <property type="project" value="TreeGrafter"/>
</dbReference>